<dbReference type="PANTHER" id="PTHR33781">
    <property type="entry name" value="PROTEIN PHYTOCHROME KINASE SUBSTRATE 1-RELATED"/>
    <property type="match status" value="1"/>
</dbReference>
<reference evidence="1" key="1">
    <citation type="submission" date="2019-12" db="EMBL/GenBank/DDBJ databases">
        <authorList>
            <person name="Scholes J."/>
        </authorList>
    </citation>
    <scope>NUCLEOTIDE SEQUENCE</scope>
</reference>
<dbReference type="EMBL" id="CACSLK010027834">
    <property type="protein sequence ID" value="CAA0832620.1"/>
    <property type="molecule type" value="Genomic_DNA"/>
</dbReference>
<proteinExistence type="predicted"/>
<dbReference type="PANTHER" id="PTHR33781:SF1">
    <property type="entry name" value="PROTEIN PHYTOCHROME KINASE SUBSTRATE 4"/>
    <property type="match status" value="1"/>
</dbReference>
<keyword evidence="1" id="KW-0418">Kinase</keyword>
<name>A0A9N7NNZ3_STRHE</name>
<gene>
    <name evidence="1" type="ORF">SHERM_27894</name>
</gene>
<keyword evidence="1" id="KW-0808">Transferase</keyword>
<dbReference type="GO" id="GO:0016301">
    <property type="term" value="F:kinase activity"/>
    <property type="evidence" value="ECO:0007669"/>
    <property type="project" value="UniProtKB-KW"/>
</dbReference>
<dbReference type="AlphaFoldDB" id="A0A9N7NNZ3"/>
<dbReference type="Proteomes" id="UP001153555">
    <property type="component" value="Unassembled WGS sequence"/>
</dbReference>
<evidence type="ECO:0000313" key="2">
    <source>
        <dbReference type="Proteomes" id="UP001153555"/>
    </source>
</evidence>
<sequence>MVASTDDNMGSDTSSDLFEMESFSTQTTLYPTYKRRDSLDDAQIFGARRLAVGNRRIVDEEPPATPSVAGTECYAPSEVSVDWNVTMAHGFDRAACPTYRCRRRRREEGGFHRRRVAGQEEGDGGVGKRKGGGGGLLMMSCRQGKAVSVGPQLVRFMSARAEGGAVAVAVAVGGRPPRGSKTATTAAMGGDHAGRTLVII</sequence>
<dbReference type="GO" id="GO:0009638">
    <property type="term" value="P:phototropism"/>
    <property type="evidence" value="ECO:0007669"/>
    <property type="project" value="InterPro"/>
</dbReference>
<dbReference type="InterPro" id="IPR039615">
    <property type="entry name" value="PKS"/>
</dbReference>
<evidence type="ECO:0000313" key="1">
    <source>
        <dbReference type="EMBL" id="CAA0832620.1"/>
    </source>
</evidence>
<protein>
    <submittedName>
        <fullName evidence="1">Protein PHYTOCHROME KINASE SUBSTRATE 1</fullName>
    </submittedName>
</protein>
<keyword evidence="2" id="KW-1185">Reference proteome</keyword>
<dbReference type="OrthoDB" id="691744at2759"/>
<comment type="caution">
    <text evidence="1">The sequence shown here is derived from an EMBL/GenBank/DDBJ whole genome shotgun (WGS) entry which is preliminary data.</text>
</comment>
<accession>A0A9N7NNZ3</accession>
<organism evidence="1 2">
    <name type="scientific">Striga hermonthica</name>
    <name type="common">Purple witchweed</name>
    <name type="synonym">Buchnera hermonthica</name>
    <dbReference type="NCBI Taxonomy" id="68872"/>
    <lineage>
        <taxon>Eukaryota</taxon>
        <taxon>Viridiplantae</taxon>
        <taxon>Streptophyta</taxon>
        <taxon>Embryophyta</taxon>
        <taxon>Tracheophyta</taxon>
        <taxon>Spermatophyta</taxon>
        <taxon>Magnoliopsida</taxon>
        <taxon>eudicotyledons</taxon>
        <taxon>Gunneridae</taxon>
        <taxon>Pentapetalae</taxon>
        <taxon>asterids</taxon>
        <taxon>lamiids</taxon>
        <taxon>Lamiales</taxon>
        <taxon>Orobanchaceae</taxon>
        <taxon>Buchnereae</taxon>
        <taxon>Striga</taxon>
    </lineage>
</organism>